<accession>A0A066WIH4</accession>
<dbReference type="InterPro" id="IPR031358">
    <property type="entry name" value="Stealth_CR1"/>
</dbReference>
<dbReference type="InterPro" id="IPR047141">
    <property type="entry name" value="Stealth"/>
</dbReference>
<dbReference type="GO" id="GO:0003976">
    <property type="term" value="F:UDP-N-acetylglucosamine-lysosomal-enzyme N-acetylglucosaminephosphotransferase activity"/>
    <property type="evidence" value="ECO:0007669"/>
    <property type="project" value="TreeGrafter"/>
</dbReference>
<sequence length="1129" mass="127215">MPREELSTNIKAFPGFLPVQRRSLPHIYDVHEALGLNLHPTSVASGAVADAHAYSSPDHRSSALPLEMRERQQKGYSIRGASSQLVLAIMEGKDGKGKAREIQGTNTPQMGKMSRDEGSGRDTRYSGETSLSDSSSGISAYNASRHARNQLFVEEYTPAHPAPSHAPLLHDDEIEQRPWKGHRDHDLDDPNYDCDWLAHERQVLGLGRRRHLFRGSAYSSDTGEPSLLPASSAEPRSSSWLLRRRPRMRACLGPLCKLLPLVMLLVLGNTWFSYRRSQVDNRNQPNAEAVFLQNLDPERLAYLVGPRPAKPWEITVNDPYRIAEIKGPSKEPAPPADVFDVENGFLPKWYPLPGFSTHELARVEELLPIESQAWLTEEEECLEEWIAQGQLCSKLNVTQNAPRDQHTIRLDPPVDILFTWVNGSDPLHQQSRQYHVYCTTSTAPAHDELCPKGVRSQPNGRQELVPESEQELQAKLEKWLQSVWPILLTKQRILPREREYWTERSKQKQIGVAGMRFLEMDELRYAIRTAAKTIPNLRTVHVIAPDFPAWALPGMVAAVSRDTGRSVEDILVEHKATHVRWTATADGSERVGQRPVWLDINSDRVLTGADAEKPSSVGRLADEKGVQLRLHHDWSIYDVAGTQSNNATKILRKHIALPTFNSMAVESVIDPVSLPGLADIALFANDDFFVMRPLSLADIVSPLYGPSLRFQEDLVVHGHDKSVWTRGGEWPGLEMASHLLDERFGKRTRRYPVHIHRAMSRSLLHESRLIWREDLTAAGTARFRGLGMNIVSHYLTFNMIIERHREAMLWIFIMLRLENNGDGVIDADELRTLRSSFAFVNGSTTENVSLVRIPRRRTAALDVVGANHQARGVKPSQTTEYPFVSGDGFPYSDLSRPAVKVWGKVGSGPSQNWNVGGWPHYLPQGDKKPRAEPACQIEWSRCLSDNGTTSEAFFKRVTFYEPRCGDCLITHLVQQSGELGLSAVLPSPDRLLPESNKNKSSMRRGVPHLPLTRKWFYGTQPRERQPDFSVQSVARLSGWSGGGARDFARRLLMRYSYVLGHSPTEFLQLGKGPASKAQLESLSKNGKAVLVCINDDIQDHDHTSVPAFLKHWFKYMFPDNSMRLPFEKT</sequence>
<dbReference type="GO" id="GO:0005794">
    <property type="term" value="C:Golgi apparatus"/>
    <property type="evidence" value="ECO:0007669"/>
    <property type="project" value="TreeGrafter"/>
</dbReference>
<dbReference type="PANTHER" id="PTHR24045">
    <property type="match status" value="1"/>
</dbReference>
<proteinExistence type="predicted"/>
<dbReference type="GeneID" id="25266278"/>
<feature type="domain" description="Stealth protein CR1 conserved region 1" evidence="3">
    <location>
        <begin position="412"/>
        <end position="433"/>
    </location>
</feature>
<evidence type="ECO:0000256" key="2">
    <source>
        <dbReference type="SAM" id="MobiDB-lite"/>
    </source>
</evidence>
<evidence type="ECO:0000259" key="3">
    <source>
        <dbReference type="Pfam" id="PF17101"/>
    </source>
</evidence>
<feature type="region of interest" description="Disordered" evidence="2">
    <location>
        <begin position="92"/>
        <end position="139"/>
    </location>
</feature>
<organism evidence="4 5">
    <name type="scientific">Tilletiaria anomala (strain ATCC 24038 / CBS 436.72 / UBC 951)</name>
    <dbReference type="NCBI Taxonomy" id="1037660"/>
    <lineage>
        <taxon>Eukaryota</taxon>
        <taxon>Fungi</taxon>
        <taxon>Dikarya</taxon>
        <taxon>Basidiomycota</taxon>
        <taxon>Ustilaginomycotina</taxon>
        <taxon>Exobasidiomycetes</taxon>
        <taxon>Georgefischeriales</taxon>
        <taxon>Tilletiariaceae</taxon>
        <taxon>Tilletiaria</taxon>
    </lineage>
</organism>
<comment type="caution">
    <text evidence="4">The sequence shown here is derived from an EMBL/GenBank/DDBJ whole genome shotgun (WGS) entry which is preliminary data.</text>
</comment>
<feature type="compositionally biased region" description="Basic and acidic residues" evidence="2">
    <location>
        <begin position="92"/>
        <end position="101"/>
    </location>
</feature>
<evidence type="ECO:0000256" key="1">
    <source>
        <dbReference type="ARBA" id="ARBA00022679"/>
    </source>
</evidence>
<dbReference type="HOGENOM" id="CLU_005484_2_0_1"/>
<dbReference type="OrthoDB" id="263283at2759"/>
<reference evidence="4 5" key="1">
    <citation type="submission" date="2014-05" db="EMBL/GenBank/DDBJ databases">
        <title>Draft genome sequence of a rare smut relative, Tilletiaria anomala UBC 951.</title>
        <authorList>
            <consortium name="DOE Joint Genome Institute"/>
            <person name="Toome M."/>
            <person name="Kuo A."/>
            <person name="Henrissat B."/>
            <person name="Lipzen A."/>
            <person name="Tritt A."/>
            <person name="Yoshinaga Y."/>
            <person name="Zane M."/>
            <person name="Barry K."/>
            <person name="Grigoriev I.V."/>
            <person name="Spatafora J.W."/>
            <person name="Aimea M.C."/>
        </authorList>
    </citation>
    <scope>NUCLEOTIDE SEQUENCE [LARGE SCALE GENOMIC DNA]</scope>
    <source>
        <strain evidence="4 5">UBC 951</strain>
    </source>
</reference>
<dbReference type="PANTHER" id="PTHR24045:SF0">
    <property type="entry name" value="N-ACETYLGLUCOSAMINE-1-PHOSPHOTRANSFERASE SUBUNITS ALPHA_BETA"/>
    <property type="match status" value="1"/>
</dbReference>
<dbReference type="Proteomes" id="UP000027361">
    <property type="component" value="Unassembled WGS sequence"/>
</dbReference>
<name>A0A066WIH4_TILAU</name>
<evidence type="ECO:0000313" key="4">
    <source>
        <dbReference type="EMBL" id="KDN53646.1"/>
    </source>
</evidence>
<evidence type="ECO:0000313" key="5">
    <source>
        <dbReference type="Proteomes" id="UP000027361"/>
    </source>
</evidence>
<feature type="compositionally biased region" description="Basic and acidic residues" evidence="2">
    <location>
        <begin position="113"/>
        <end position="125"/>
    </location>
</feature>
<feature type="compositionally biased region" description="Low complexity" evidence="2">
    <location>
        <begin position="126"/>
        <end position="139"/>
    </location>
</feature>
<protein>
    <recommendedName>
        <fullName evidence="3">Stealth protein CR1 conserved region 1 domain-containing protein</fullName>
    </recommendedName>
</protein>
<gene>
    <name evidence="4" type="ORF">K437DRAFT_271559</name>
</gene>
<dbReference type="EMBL" id="JMSN01000001">
    <property type="protein sequence ID" value="KDN53646.1"/>
    <property type="molecule type" value="Genomic_DNA"/>
</dbReference>
<dbReference type="RefSeq" id="XP_013246487.1">
    <property type="nucleotide sequence ID" value="XM_013391033.1"/>
</dbReference>
<dbReference type="Pfam" id="PF17101">
    <property type="entry name" value="Stealth_CR1"/>
    <property type="match status" value="1"/>
</dbReference>
<dbReference type="InParanoid" id="A0A066WIH4"/>
<dbReference type="AlphaFoldDB" id="A0A066WIH4"/>
<keyword evidence="5" id="KW-1185">Reference proteome</keyword>
<keyword evidence="1" id="KW-0808">Transferase</keyword>
<dbReference type="GO" id="GO:0046835">
    <property type="term" value="P:carbohydrate phosphorylation"/>
    <property type="evidence" value="ECO:0007669"/>
    <property type="project" value="TreeGrafter"/>
</dbReference>
<dbReference type="STRING" id="1037660.A0A066WIH4"/>